<evidence type="ECO:0000313" key="2">
    <source>
        <dbReference type="Proteomes" id="UP000075636"/>
    </source>
</evidence>
<protein>
    <submittedName>
        <fullName evidence="1">Uncharacterized protein</fullName>
    </submittedName>
</protein>
<dbReference type="OrthoDB" id="9803716at2"/>
<evidence type="ECO:0000313" key="1">
    <source>
        <dbReference type="EMBL" id="KXV48754.1"/>
    </source>
</evidence>
<reference evidence="1 2" key="1">
    <citation type="submission" date="2015-06" db="EMBL/GenBank/DDBJ databases">
        <title>Improved classification and identification of acetic acid bacteria using matrix-assisted laser desorption/ionization time-of-flight mass spectrometry; Gluconobacter nephelii and Gluconobacter uchimurae are later heterotypic synonyms of Gluconobacter japonicus and Gluconobacter oxydans, respectively.</title>
        <authorList>
            <person name="Li L."/>
            <person name="Cleenwerck I."/>
            <person name="De Vuyst L."/>
            <person name="Vandamme P."/>
        </authorList>
    </citation>
    <scope>NUCLEOTIDE SEQUENCE [LARGE SCALE GENOMIC DNA]</scope>
    <source>
        <strain evidence="1 2">LMG 1768</strain>
    </source>
</reference>
<comment type="caution">
    <text evidence="1">The sequence shown here is derived from an EMBL/GenBank/DDBJ whole genome shotgun (WGS) entry which is preliminary data.</text>
</comment>
<name>A0A149TK31_9PROT</name>
<sequence length="170" mass="19110">MSGRTDAVTSPRLRVLESSLTKKQAHFEERLAQHFADVRSANGQPLNDKRNGIATLNRWERQNRALQSLQDGIDLTTRAIERERSAIVRTAEVALPDAIKRGVADGVLLQWRKHPNTFFVSDVDKARIVLLPDGSVAHRYVSSIKDIAQHKKFAKVYNALRAAMDAEERG</sequence>
<dbReference type="RefSeq" id="WP_062107369.1">
    <property type="nucleotide sequence ID" value="NZ_LHZR01000101.1"/>
</dbReference>
<accession>A0A149TK31</accession>
<dbReference type="EMBL" id="LHZR01000101">
    <property type="protein sequence ID" value="KXV48754.1"/>
    <property type="molecule type" value="Genomic_DNA"/>
</dbReference>
<proteinExistence type="predicted"/>
<organism evidence="1 2">
    <name type="scientific">Gluconobacter albidus</name>
    <dbReference type="NCBI Taxonomy" id="318683"/>
    <lineage>
        <taxon>Bacteria</taxon>
        <taxon>Pseudomonadati</taxon>
        <taxon>Pseudomonadota</taxon>
        <taxon>Alphaproteobacteria</taxon>
        <taxon>Acetobacterales</taxon>
        <taxon>Acetobacteraceae</taxon>
        <taxon>Gluconobacter</taxon>
    </lineage>
</organism>
<dbReference type="PATRIC" id="fig|318683.6.peg.1225"/>
<gene>
    <name evidence="1" type="ORF">AD945_06285</name>
</gene>
<dbReference type="AlphaFoldDB" id="A0A149TK31"/>
<dbReference type="Proteomes" id="UP000075636">
    <property type="component" value="Unassembled WGS sequence"/>
</dbReference>